<keyword evidence="2" id="KW-0812">Transmembrane</keyword>
<feature type="compositionally biased region" description="Gly residues" evidence="1">
    <location>
        <begin position="39"/>
        <end position="56"/>
    </location>
</feature>
<name>A0A6J7GT44_9ZZZZ</name>
<accession>A0A6J7GT44</accession>
<dbReference type="Pfam" id="PF11303">
    <property type="entry name" value="DUF3105"/>
    <property type="match status" value="1"/>
</dbReference>
<reference evidence="3" key="1">
    <citation type="submission" date="2020-05" db="EMBL/GenBank/DDBJ databases">
        <authorList>
            <person name="Chiriac C."/>
            <person name="Salcher M."/>
            <person name="Ghai R."/>
            <person name="Kavagutti S V."/>
        </authorList>
    </citation>
    <scope>NUCLEOTIDE SEQUENCE</scope>
</reference>
<evidence type="ECO:0000256" key="2">
    <source>
        <dbReference type="SAM" id="Phobius"/>
    </source>
</evidence>
<feature type="region of interest" description="Disordered" evidence="1">
    <location>
        <begin position="1"/>
        <end position="63"/>
    </location>
</feature>
<dbReference type="InterPro" id="IPR021454">
    <property type="entry name" value="DUF3105"/>
</dbReference>
<gene>
    <name evidence="3" type="ORF">UFOPK3609_00898</name>
</gene>
<keyword evidence="2" id="KW-1133">Transmembrane helix</keyword>
<feature type="region of interest" description="Disordered" evidence="1">
    <location>
        <begin position="264"/>
        <end position="317"/>
    </location>
</feature>
<dbReference type="EMBL" id="CAFBMQ010000125">
    <property type="protein sequence ID" value="CAB4911617.1"/>
    <property type="molecule type" value="Genomic_DNA"/>
</dbReference>
<organism evidence="3">
    <name type="scientific">freshwater metagenome</name>
    <dbReference type="NCBI Taxonomy" id="449393"/>
    <lineage>
        <taxon>unclassified sequences</taxon>
        <taxon>metagenomes</taxon>
        <taxon>ecological metagenomes</taxon>
    </lineage>
</organism>
<proteinExistence type="predicted"/>
<evidence type="ECO:0000313" key="3">
    <source>
        <dbReference type="EMBL" id="CAB4911617.1"/>
    </source>
</evidence>
<feature type="transmembrane region" description="Helical" evidence="2">
    <location>
        <begin position="72"/>
        <end position="94"/>
    </location>
</feature>
<sequence>MPEDPKPDTNADQPAGGASAAKRTPGKGAGGRQATPAGKGLGAAGKGAGNRPGGKGGRTRPQQAVVAKPKPWGLIAAAVAVVVFAGAVIGYAVYAVDKSREDDITAADQIQGVQAFDYAAGQQHVTENVTYTENPPVGGPHDPYWADCTGTVYDIDIRHENAVHALEHGAVWITYDPDVVSDDDIAALADVVQGNSGLMLSPYAGLASASDLGTPISLESWNHRLGVDSADDPRIQQYVDFFTYGTDADGTSLYPEVGASCQNPDFAANPLPADASSEPIGDSDAPTTDSAAPSTDGAVPTTDAAQPSAEPTATTTN</sequence>
<keyword evidence="2" id="KW-0472">Membrane</keyword>
<protein>
    <submittedName>
        <fullName evidence="3">Unannotated protein</fullName>
    </submittedName>
</protein>
<evidence type="ECO:0000256" key="1">
    <source>
        <dbReference type="SAM" id="MobiDB-lite"/>
    </source>
</evidence>
<feature type="compositionally biased region" description="Polar residues" evidence="1">
    <location>
        <begin position="303"/>
        <end position="317"/>
    </location>
</feature>
<dbReference type="AlphaFoldDB" id="A0A6J7GT44"/>